<gene>
    <name evidence="1" type="ORF">LOY88_002213</name>
</gene>
<accession>A0ACB8UZV7</accession>
<protein>
    <submittedName>
        <fullName evidence="1">Uncharacterized protein</fullName>
    </submittedName>
</protein>
<comment type="caution">
    <text evidence="1">The sequence shown here is derived from an EMBL/GenBank/DDBJ whole genome shotgun (WGS) entry which is preliminary data.</text>
</comment>
<organism evidence="1">
    <name type="scientific">Ophidiomyces ophidiicola</name>
    <dbReference type="NCBI Taxonomy" id="1387563"/>
    <lineage>
        <taxon>Eukaryota</taxon>
        <taxon>Fungi</taxon>
        <taxon>Dikarya</taxon>
        <taxon>Ascomycota</taxon>
        <taxon>Pezizomycotina</taxon>
        <taxon>Eurotiomycetes</taxon>
        <taxon>Eurotiomycetidae</taxon>
        <taxon>Onygenales</taxon>
        <taxon>Onygenaceae</taxon>
        <taxon>Ophidiomyces</taxon>
    </lineage>
</organism>
<evidence type="ECO:0000313" key="1">
    <source>
        <dbReference type="EMBL" id="KAI2389247.1"/>
    </source>
</evidence>
<proteinExistence type="predicted"/>
<dbReference type="EMBL" id="JALBCA010000025">
    <property type="protein sequence ID" value="KAI2389247.1"/>
    <property type="molecule type" value="Genomic_DNA"/>
</dbReference>
<sequence length="410" mass="45802">MSVVDPVLRSSPSCPQCGFDGARSQFEDVDARLAQQKISELETQIKFLNRRAAATAEKLADYEDEIRLLRSKSPPAYSSTTALPQTPTLGPQAQGASPSPPQPKQPQHNRLATLTSFLPYGKRLSSSANGAPLTHTVSSPESSIASPPRTADSTLTASLQGALQREQELRKAAESRLTQANSELEELTTQLFSQANEMVAQERKARAKLEERVELLEKRDSEKRRRLDRLEKAIQRVERRQPPISVGVKEEFDVEDRPRNSPPSRQPVRPASARDNTVKMVAAKKHVPIVKKHTKRFNRHQSDMFKCVPSSWRKPKGIDNRVRRRFKGQAAMPKIGYGSNKKTRHMIPSGHKVFLVKNPKDVELLLMHNRTYAAEIAHAVSSSKRVDIIAKAKQLGVKVTNPKGRLTTES</sequence>
<reference evidence="1" key="1">
    <citation type="journal article" date="2022" name="bioRxiv">
        <title>Population genetic analysis of Ophidiomyces ophidiicola, the causative agent of snake fungal disease, indicates recent introductions to the USA.</title>
        <authorList>
            <person name="Ladner J.T."/>
            <person name="Palmer J.M."/>
            <person name="Ettinger C.L."/>
            <person name="Stajich J.E."/>
            <person name="Farrell T.M."/>
            <person name="Glorioso B.M."/>
            <person name="Lawson B."/>
            <person name="Price S.J."/>
            <person name="Stengle A.G."/>
            <person name="Grear D.A."/>
            <person name="Lorch J.M."/>
        </authorList>
    </citation>
    <scope>NUCLEOTIDE SEQUENCE</scope>
    <source>
        <strain evidence="1">NWHC 24266-5</strain>
    </source>
</reference>
<name>A0ACB8UZV7_9EURO</name>